<protein>
    <submittedName>
        <fullName evidence="1">Uncharacterized protein</fullName>
    </submittedName>
</protein>
<reference evidence="1" key="1">
    <citation type="journal article" date="2014" name="Int. J. Syst. Evol. Microbiol.">
        <title>Complete genome sequence of Corynebacterium casei LMG S-19264T (=DSM 44701T), isolated from a smear-ripened cheese.</title>
        <authorList>
            <consortium name="US DOE Joint Genome Institute (JGI-PGF)"/>
            <person name="Walter F."/>
            <person name="Albersmeier A."/>
            <person name="Kalinowski J."/>
            <person name="Ruckert C."/>
        </authorList>
    </citation>
    <scope>NUCLEOTIDE SEQUENCE</scope>
    <source>
        <strain evidence="1">CGMCC 1.15448</strain>
    </source>
</reference>
<dbReference type="AlphaFoldDB" id="A0A8J2XVX9"/>
<dbReference type="EMBL" id="BMJC01000005">
    <property type="protein sequence ID" value="GGB19423.1"/>
    <property type="molecule type" value="Genomic_DNA"/>
</dbReference>
<gene>
    <name evidence="1" type="ORF">GCM10011511_48930</name>
</gene>
<dbReference type="Proteomes" id="UP000607559">
    <property type="component" value="Unassembled WGS sequence"/>
</dbReference>
<proteinExistence type="predicted"/>
<name>A0A8J2XVX9_9BACT</name>
<evidence type="ECO:0000313" key="2">
    <source>
        <dbReference type="Proteomes" id="UP000607559"/>
    </source>
</evidence>
<comment type="caution">
    <text evidence="1">The sequence shown here is derived from an EMBL/GenBank/DDBJ whole genome shotgun (WGS) entry which is preliminary data.</text>
</comment>
<dbReference type="RefSeq" id="WP_188936726.1">
    <property type="nucleotide sequence ID" value="NZ_BMJC01000005.1"/>
</dbReference>
<dbReference type="InterPro" id="IPR011044">
    <property type="entry name" value="Quino_amine_DH_bsu"/>
</dbReference>
<evidence type="ECO:0000313" key="1">
    <source>
        <dbReference type="EMBL" id="GGB19423.1"/>
    </source>
</evidence>
<accession>A0A8J2XVX9</accession>
<reference evidence="1" key="2">
    <citation type="submission" date="2020-09" db="EMBL/GenBank/DDBJ databases">
        <authorList>
            <person name="Sun Q."/>
            <person name="Zhou Y."/>
        </authorList>
    </citation>
    <scope>NUCLEOTIDE SEQUENCE</scope>
    <source>
        <strain evidence="1">CGMCC 1.15448</strain>
    </source>
</reference>
<organism evidence="1 2">
    <name type="scientific">Puia dinghuensis</name>
    <dbReference type="NCBI Taxonomy" id="1792502"/>
    <lineage>
        <taxon>Bacteria</taxon>
        <taxon>Pseudomonadati</taxon>
        <taxon>Bacteroidota</taxon>
        <taxon>Chitinophagia</taxon>
        <taxon>Chitinophagales</taxon>
        <taxon>Chitinophagaceae</taxon>
        <taxon>Puia</taxon>
    </lineage>
</organism>
<sequence>MRNFYICIVLIISIFTLFSGVSAQTWRLQESASTLKGPKHEILPRPDGDILTITHPNAGDKGPMTICRFDNQLNEIYTRKITLLSHERYQAAWYDDDRLFLFCTDRRGGLTRYTIDDRFGSLTGQPVPLTGLLSPAEDQKAVTFHAGASRDGSYHYIVAVTSQPKDRDNTIRGILLNRQGDQLSRFQFGTPAVKPLDLALVQSDDGTLAIIYRLTSAYTLTRITTDGNVKALPLTGLPEGDLRNISWVTAGTTLRFSGLISRGKQANYATIVTGSVDPVTGSVSDLKQTDVTTLMAQAPVLQRELMQNGFPANLTLLRTMPLADGSRVVLFESSGERLVQNRFSPAMRNPASVFGHTGTFTPISPSTQGISYHSRGDVYVLRLDRDNNPQWLNVLSKNQEESDGVTAIGVGCLVDRQDNLHVFFYDSKSNPEACTANPTPIRANDPRGYEFACISITPDGSMKKQFIEVTDNRYRLMPEIAFVDNKNEACFLAVKTKMSLTEELAADRAGYKLGTIAIK</sequence>
<keyword evidence="2" id="KW-1185">Reference proteome</keyword>
<dbReference type="SUPFAM" id="SSF50969">
    <property type="entry name" value="YVTN repeat-like/Quinoprotein amine dehydrogenase"/>
    <property type="match status" value="1"/>
</dbReference>